<dbReference type="InterPro" id="IPR016040">
    <property type="entry name" value="NAD(P)-bd_dom"/>
</dbReference>
<feature type="domain" description="NAD(P)-binding" evidence="1">
    <location>
        <begin position="8"/>
        <end position="162"/>
    </location>
</feature>
<dbReference type="EMBL" id="JBHTIF010000001">
    <property type="protein sequence ID" value="MFD0725667.1"/>
    <property type="molecule type" value="Genomic_DNA"/>
</dbReference>
<keyword evidence="3" id="KW-1185">Reference proteome</keyword>
<name>A0ABW2YD63_9GAMM</name>
<dbReference type="SUPFAM" id="SSF51735">
    <property type="entry name" value="NAD(P)-binding Rossmann-fold domains"/>
    <property type="match status" value="1"/>
</dbReference>
<dbReference type="PANTHER" id="PTHR14097">
    <property type="entry name" value="OXIDOREDUCTASE HTATIP2"/>
    <property type="match status" value="1"/>
</dbReference>
<dbReference type="PANTHER" id="PTHR14097:SF7">
    <property type="entry name" value="OXIDOREDUCTASE HTATIP2"/>
    <property type="match status" value="1"/>
</dbReference>
<proteinExistence type="predicted"/>
<dbReference type="Proteomes" id="UP001597110">
    <property type="component" value="Unassembled WGS sequence"/>
</dbReference>
<comment type="caution">
    <text evidence="2">The sequence shown here is derived from an EMBL/GenBank/DDBJ whole genome shotgun (WGS) entry which is preliminary data.</text>
</comment>
<dbReference type="Gene3D" id="3.40.50.720">
    <property type="entry name" value="NAD(P)-binding Rossmann-like Domain"/>
    <property type="match status" value="1"/>
</dbReference>
<reference evidence="3" key="1">
    <citation type="journal article" date="2019" name="Int. J. Syst. Evol. Microbiol.">
        <title>The Global Catalogue of Microorganisms (GCM) 10K type strain sequencing project: providing services to taxonomists for standard genome sequencing and annotation.</title>
        <authorList>
            <consortium name="The Broad Institute Genomics Platform"/>
            <consortium name="The Broad Institute Genome Sequencing Center for Infectious Disease"/>
            <person name="Wu L."/>
            <person name="Ma J."/>
        </authorList>
    </citation>
    <scope>NUCLEOTIDE SEQUENCE [LARGE SCALE GENOMIC DNA]</scope>
    <source>
        <strain evidence="3">CCUG 55585</strain>
    </source>
</reference>
<evidence type="ECO:0000313" key="3">
    <source>
        <dbReference type="Proteomes" id="UP001597110"/>
    </source>
</evidence>
<evidence type="ECO:0000313" key="2">
    <source>
        <dbReference type="EMBL" id="MFD0725667.1"/>
    </source>
</evidence>
<dbReference type="InterPro" id="IPR036291">
    <property type="entry name" value="NAD(P)-bd_dom_sf"/>
</dbReference>
<dbReference type="Pfam" id="PF13460">
    <property type="entry name" value="NAD_binding_10"/>
    <property type="match status" value="1"/>
</dbReference>
<dbReference type="RefSeq" id="WP_386823255.1">
    <property type="nucleotide sequence ID" value="NZ_JBHTIF010000001.1"/>
</dbReference>
<accession>A0ABW2YD63</accession>
<protein>
    <submittedName>
        <fullName evidence="2">NAD(P)H-binding protein</fullName>
    </submittedName>
</protein>
<sequence length="214" mass="22963">MASLLILGATGLVGGHLLRLALDDVRVERVVAPVRRALAMPHGAMASRLEAPVVDFDALPGDAPWWRVDAVACALGTTIRDAGSREAFRRVDVEYVVDAARRAREAGARSFALNSSAGANRASFGFYLRCKAEAEDAVAALGYPSYTIVRPSMIGGERARKRTLEHMAVRIGRACAPVIPARWRVVEAEAIARRLLDAAIEAAPGRHVVESEAI</sequence>
<evidence type="ECO:0000259" key="1">
    <source>
        <dbReference type="Pfam" id="PF13460"/>
    </source>
</evidence>
<gene>
    <name evidence="2" type="ORF">ACFQ0E_08645</name>
</gene>
<organism evidence="2 3">
    <name type="scientific">Lysobacter brunescens</name>
    <dbReference type="NCBI Taxonomy" id="262323"/>
    <lineage>
        <taxon>Bacteria</taxon>
        <taxon>Pseudomonadati</taxon>
        <taxon>Pseudomonadota</taxon>
        <taxon>Gammaproteobacteria</taxon>
        <taxon>Lysobacterales</taxon>
        <taxon>Lysobacteraceae</taxon>
        <taxon>Lysobacter</taxon>
    </lineage>
</organism>